<proteinExistence type="predicted"/>
<reference evidence="2" key="1">
    <citation type="journal article" date="2017" name="Nat. Ecol. Evol.">
        <title>Genome expansion and lineage-specific genetic innovations in the forest pathogenic fungi Armillaria.</title>
        <authorList>
            <person name="Sipos G."/>
            <person name="Prasanna A.N."/>
            <person name="Walter M.C."/>
            <person name="O'Connor E."/>
            <person name="Balint B."/>
            <person name="Krizsan K."/>
            <person name="Kiss B."/>
            <person name="Hess J."/>
            <person name="Varga T."/>
            <person name="Slot J."/>
            <person name="Riley R."/>
            <person name="Boka B."/>
            <person name="Rigling D."/>
            <person name="Barry K."/>
            <person name="Lee J."/>
            <person name="Mihaltcheva S."/>
            <person name="LaButti K."/>
            <person name="Lipzen A."/>
            <person name="Waldron R."/>
            <person name="Moloney N.M."/>
            <person name="Sperisen C."/>
            <person name="Kredics L."/>
            <person name="Vagvoelgyi C."/>
            <person name="Patrignani A."/>
            <person name="Fitzpatrick D."/>
            <person name="Nagy I."/>
            <person name="Doyle S."/>
            <person name="Anderson J.B."/>
            <person name="Grigoriev I.V."/>
            <person name="Gueldener U."/>
            <person name="Muensterkoetter M."/>
            <person name="Nagy L.G."/>
        </authorList>
    </citation>
    <scope>NUCLEOTIDE SEQUENCE [LARGE SCALE GENOMIC DNA]</scope>
    <source>
        <strain evidence="2">C18/9</strain>
    </source>
</reference>
<name>A0A284R2P3_ARMOS</name>
<sequence length="77" mass="8425">MMIGPCTTFVQATAQRAGLWNARTPVYTHEETIIISVGNIDCSSSKIEGEPHPLEVEIMYFIALGSQDLEISRLEGG</sequence>
<keyword evidence="2" id="KW-1185">Reference proteome</keyword>
<dbReference type="EMBL" id="FUEG01000004">
    <property type="protein sequence ID" value="SJL02991.1"/>
    <property type="molecule type" value="Genomic_DNA"/>
</dbReference>
<evidence type="ECO:0000313" key="2">
    <source>
        <dbReference type="Proteomes" id="UP000219338"/>
    </source>
</evidence>
<dbReference type="Proteomes" id="UP000219338">
    <property type="component" value="Unassembled WGS sequence"/>
</dbReference>
<accession>A0A284R2P3</accession>
<organism evidence="1 2">
    <name type="scientific">Armillaria ostoyae</name>
    <name type="common">Armillaria root rot fungus</name>
    <dbReference type="NCBI Taxonomy" id="47428"/>
    <lineage>
        <taxon>Eukaryota</taxon>
        <taxon>Fungi</taxon>
        <taxon>Dikarya</taxon>
        <taxon>Basidiomycota</taxon>
        <taxon>Agaricomycotina</taxon>
        <taxon>Agaricomycetes</taxon>
        <taxon>Agaricomycetidae</taxon>
        <taxon>Agaricales</taxon>
        <taxon>Marasmiineae</taxon>
        <taxon>Physalacriaceae</taxon>
        <taxon>Armillaria</taxon>
    </lineage>
</organism>
<dbReference type="AlphaFoldDB" id="A0A284R2P3"/>
<protein>
    <submittedName>
        <fullName evidence="1">Uncharacterized protein</fullName>
    </submittedName>
</protein>
<gene>
    <name evidence="1" type="ORF">ARMOST_06336</name>
</gene>
<evidence type="ECO:0000313" key="1">
    <source>
        <dbReference type="EMBL" id="SJL02991.1"/>
    </source>
</evidence>